<sequence length="142" mass="17182">MRTKKALRYDEQKMNDVEKVVSKFSQQLMSDSKWIRLIETVIDNAHQFKKILFKKIQHDKIGELYLDQDSIFEFDYWQSGFEGNNSFHDWLEYREIEYLIFPKIVDSDNSQDLEQIKLTIEKTGQFCLESDEHELRLICYKI</sequence>
<proteinExistence type="predicted"/>
<evidence type="ECO:0000313" key="2">
    <source>
        <dbReference type="Proteomes" id="UP001210978"/>
    </source>
</evidence>
<organism evidence="1 2">
    <name type="scientific">Chryseobacterium camelliae</name>
    <dbReference type="NCBI Taxonomy" id="1265445"/>
    <lineage>
        <taxon>Bacteria</taxon>
        <taxon>Pseudomonadati</taxon>
        <taxon>Bacteroidota</taxon>
        <taxon>Flavobacteriia</taxon>
        <taxon>Flavobacteriales</taxon>
        <taxon>Weeksellaceae</taxon>
        <taxon>Chryseobacterium group</taxon>
        <taxon>Chryseobacterium</taxon>
    </lineage>
</organism>
<protein>
    <submittedName>
        <fullName evidence="1">Uncharacterized protein</fullName>
    </submittedName>
</protein>
<name>A0ABY7QS36_9FLAO</name>
<evidence type="ECO:0000313" key="1">
    <source>
        <dbReference type="EMBL" id="WBV61767.1"/>
    </source>
</evidence>
<accession>A0ABY7QS36</accession>
<reference evidence="1 2" key="1">
    <citation type="submission" date="2023-01" db="EMBL/GenBank/DDBJ databases">
        <title>Complete genome of Chryseobacterium camelliae VAN22-5A.</title>
        <authorList>
            <person name="Zong G."/>
            <person name="Cao G."/>
        </authorList>
    </citation>
    <scope>NUCLEOTIDE SEQUENCE [LARGE SCALE GENOMIC DNA]</scope>
    <source>
        <strain evidence="1 2">VAN22-5A</strain>
    </source>
</reference>
<dbReference type="Proteomes" id="UP001210978">
    <property type="component" value="Chromosome"/>
</dbReference>
<gene>
    <name evidence="1" type="ORF">PFY12_06495</name>
</gene>
<keyword evidence="2" id="KW-1185">Reference proteome</keyword>
<dbReference type="EMBL" id="CP115859">
    <property type="protein sequence ID" value="WBV61767.1"/>
    <property type="molecule type" value="Genomic_DNA"/>
</dbReference>
<dbReference type="RefSeq" id="WP_271150031.1">
    <property type="nucleotide sequence ID" value="NZ_CP115859.1"/>
</dbReference>